<dbReference type="Gene3D" id="3.40.50.1000">
    <property type="entry name" value="HAD superfamily/HAD-like"/>
    <property type="match status" value="1"/>
</dbReference>
<dbReference type="InterPro" id="IPR023214">
    <property type="entry name" value="HAD_sf"/>
</dbReference>
<keyword evidence="3" id="KW-0597">Phosphoprotein</keyword>
<dbReference type="PANTHER" id="PTHR10658:SF41">
    <property type="entry name" value="MEMBRANE-ASSOCIATED PHOSPHATIDYLINOSITOL TRANSFER PROTEIN 2"/>
    <property type="match status" value="1"/>
</dbReference>
<dbReference type="GO" id="GO:0046872">
    <property type="term" value="F:metal ion binding"/>
    <property type="evidence" value="ECO:0007669"/>
    <property type="project" value="InterPro"/>
</dbReference>
<dbReference type="InterPro" id="IPR031315">
    <property type="entry name" value="LNS2/PITP"/>
</dbReference>
<protein>
    <submittedName>
        <fullName evidence="8">PITM2 protein</fullName>
    </submittedName>
</protein>
<feature type="non-terminal residue" evidence="8">
    <location>
        <position position="856"/>
    </location>
</feature>
<evidence type="ECO:0000313" key="8">
    <source>
        <dbReference type="EMBL" id="NXG33233.1"/>
    </source>
</evidence>
<dbReference type="Pfam" id="PF02862">
    <property type="entry name" value="DDHD"/>
    <property type="match status" value="2"/>
</dbReference>
<comment type="similarity">
    <text evidence="2">Belongs to the PtdIns transfer protein family. PI transfer class IIA subfamily.</text>
</comment>
<feature type="compositionally biased region" description="Basic and acidic residues" evidence="5">
    <location>
        <begin position="813"/>
        <end position="834"/>
    </location>
</feature>
<evidence type="ECO:0000256" key="3">
    <source>
        <dbReference type="ARBA" id="ARBA00022553"/>
    </source>
</evidence>
<accession>A0A7K9AZD3</accession>
<dbReference type="InterPro" id="IPR001666">
    <property type="entry name" value="PI_transfer"/>
</dbReference>
<keyword evidence="6" id="KW-0732">Signal</keyword>
<gene>
    <name evidence="8" type="primary">Pitpnm2_0</name>
    <name evidence="8" type="ORF">DRONOV_R05995</name>
</gene>
<evidence type="ECO:0000256" key="6">
    <source>
        <dbReference type="SAM" id="SignalP"/>
    </source>
</evidence>
<dbReference type="PANTHER" id="PTHR10658">
    <property type="entry name" value="PHOSPHATIDYLINOSITOL TRANSFER PROTEIN"/>
    <property type="match status" value="1"/>
</dbReference>
<dbReference type="PROSITE" id="PS51043">
    <property type="entry name" value="DDHD"/>
    <property type="match status" value="1"/>
</dbReference>
<feature type="region of interest" description="Disordered" evidence="5">
    <location>
        <begin position="196"/>
        <end position="233"/>
    </location>
</feature>
<evidence type="ECO:0000256" key="4">
    <source>
        <dbReference type="ARBA" id="ARBA00022837"/>
    </source>
</evidence>
<evidence type="ECO:0000259" key="7">
    <source>
        <dbReference type="PROSITE" id="PS51043"/>
    </source>
</evidence>
<keyword evidence="4" id="KW-0106">Calcium</keyword>
<dbReference type="GO" id="GO:0012505">
    <property type="term" value="C:endomembrane system"/>
    <property type="evidence" value="ECO:0007669"/>
    <property type="project" value="UniProtKB-SubCell"/>
</dbReference>
<dbReference type="GO" id="GO:0031210">
    <property type="term" value="F:phosphatidylcholine binding"/>
    <property type="evidence" value="ECO:0007669"/>
    <property type="project" value="TreeGrafter"/>
</dbReference>
<comment type="caution">
    <text evidence="8">The sequence shown here is derived from an EMBL/GenBank/DDBJ whole genome shotgun (WGS) entry which is preliminary data.</text>
</comment>
<evidence type="ECO:0000256" key="1">
    <source>
        <dbReference type="ARBA" id="ARBA00004184"/>
    </source>
</evidence>
<proteinExistence type="inferred from homology"/>
<dbReference type="SMART" id="SM01127">
    <property type="entry name" value="DDHD"/>
    <property type="match status" value="1"/>
</dbReference>
<dbReference type="InterPro" id="IPR036412">
    <property type="entry name" value="HAD-like_sf"/>
</dbReference>
<dbReference type="AlphaFoldDB" id="A0A7K9AZD3"/>
<feature type="signal peptide" evidence="6">
    <location>
        <begin position="1"/>
        <end position="23"/>
    </location>
</feature>
<sequence length="856" mass="94351">QPSKIHVLLLVLHGGNILDSGSGDQSSKQGDVNTIATVFDTVMRVHYPAALGHIAIKLVPCPAICSEAFSLVSSLSPYSYDEGCLSNSQDHIPLAALPLLATSSPQYQEAVAAVIARANQAYSEFIRSQEGTSFNGQVCLVGDCVGGILGFDALCYSNQTVSESQNSSRRGSVVSVQDTDLLSPGITVNNSYCSSGSNLEGSRHLSRSNIDIPRSNGEDPKKQLPRKRSDSSTYELDTIKQHQAFLSSLHSSVLRNDPGSRRSSSSTMLDGGNIGKFEFEITDFFLFGSPLGLVLALRKTVIPALDIFQLRPACQQVYNLFHPADPSASRLEPLLERKFYLLPPFNVPRYQRFPLGDGNSAVLADVVQSHGAVFMESASLSTPLSAPQFRGFRRASEISIASQVSGMADSYTASNIANIAARWWGTKRIDYALYCPDALTAFPTVALPHLFHASYWESTDVVSFLLRQVMRHENSSVLELDGKEVSVFTPSKPREKWLRKRTHVKLRNVTANHRINDTIANEDGPQTLTGRFMYGPLDMVTLTGEKVDIHIMTQPPSGEWVYFDTEISNSSGRISYVIPESRRLGIGVYPVKMVVRGDHTYADSYITVLPKGTEFVVFSIDGSFAASVSIMGSDPKVRAGAVDVVRHWQDLGYLIIYVTGRPDMQKQRVVAWLAQHNFPHGIVSFCDGLVHDPLRHKANFLKSLITDLHMKIHAAYGSTKDISVYSSISLPPTHIYIVGRPTKKLQSQCQFITEGYAAHLAQLEYNHRSRPAKNTTRMALRKGSFGLPGQAEFLRKRNHLLRTISSQPPGAGHRPERTQSQSDSDRERDRERSQRSMSIATGCWGRSAASRLESGL</sequence>
<dbReference type="GO" id="GO:0005737">
    <property type="term" value="C:cytoplasm"/>
    <property type="evidence" value="ECO:0007669"/>
    <property type="project" value="TreeGrafter"/>
</dbReference>
<feature type="domain" description="DDHD" evidence="7">
    <location>
        <begin position="277"/>
        <end position="471"/>
    </location>
</feature>
<dbReference type="Proteomes" id="UP000543287">
    <property type="component" value="Unassembled WGS sequence"/>
</dbReference>
<feature type="region of interest" description="Disordered" evidence="5">
    <location>
        <begin position="803"/>
        <end position="842"/>
    </location>
</feature>
<evidence type="ECO:0000256" key="2">
    <source>
        <dbReference type="ARBA" id="ARBA00010316"/>
    </source>
</evidence>
<dbReference type="SUPFAM" id="SSF56784">
    <property type="entry name" value="HAD-like"/>
    <property type="match status" value="1"/>
</dbReference>
<dbReference type="Pfam" id="PF24695">
    <property type="entry name" value="PITM1-3"/>
    <property type="match status" value="1"/>
</dbReference>
<comment type="subcellular location">
    <subcellularLocation>
        <location evidence="1">Endomembrane system</location>
        <topology evidence="1">Peripheral membrane protein</topology>
    </subcellularLocation>
</comment>
<dbReference type="FunFam" id="3.40.50.1000:FF:000173">
    <property type="entry name" value="Membrane-associated phosphatidylinositol transfer protein 2"/>
    <property type="match status" value="1"/>
</dbReference>
<dbReference type="Pfam" id="PF24694">
    <property type="entry name" value="LNS2_PITM1-3"/>
    <property type="match status" value="1"/>
</dbReference>
<dbReference type="SMART" id="SM00775">
    <property type="entry name" value="LNS2"/>
    <property type="match status" value="1"/>
</dbReference>
<dbReference type="GO" id="GO:0035091">
    <property type="term" value="F:phosphatidylinositol binding"/>
    <property type="evidence" value="ECO:0007669"/>
    <property type="project" value="TreeGrafter"/>
</dbReference>
<organism evidence="8 9">
    <name type="scientific">Dromaius novaehollandiae</name>
    <name type="common">Emu</name>
    <dbReference type="NCBI Taxonomy" id="8790"/>
    <lineage>
        <taxon>Eukaryota</taxon>
        <taxon>Metazoa</taxon>
        <taxon>Chordata</taxon>
        <taxon>Craniata</taxon>
        <taxon>Vertebrata</taxon>
        <taxon>Euteleostomi</taxon>
        <taxon>Archelosauria</taxon>
        <taxon>Archosauria</taxon>
        <taxon>Dinosauria</taxon>
        <taxon>Saurischia</taxon>
        <taxon>Theropoda</taxon>
        <taxon>Coelurosauria</taxon>
        <taxon>Aves</taxon>
        <taxon>Palaeognathae</taxon>
        <taxon>Casuariiformes</taxon>
        <taxon>Dromaiidae</taxon>
        <taxon>Dromaius</taxon>
    </lineage>
</organism>
<feature type="chain" id="PRO_5029619216" evidence="6">
    <location>
        <begin position="24"/>
        <end position="856"/>
    </location>
</feature>
<dbReference type="EMBL" id="VWZH01000094">
    <property type="protein sequence ID" value="NXG33233.1"/>
    <property type="molecule type" value="Genomic_DNA"/>
</dbReference>
<dbReference type="GO" id="GO:0008525">
    <property type="term" value="F:phosphatidylcholine transporter activity"/>
    <property type="evidence" value="ECO:0007669"/>
    <property type="project" value="TreeGrafter"/>
</dbReference>
<feature type="compositionally biased region" description="Basic and acidic residues" evidence="5">
    <location>
        <begin position="216"/>
        <end position="230"/>
    </location>
</feature>
<name>A0A7K9AZD3_DRONO</name>
<reference evidence="8 9" key="1">
    <citation type="submission" date="2019-09" db="EMBL/GenBank/DDBJ databases">
        <title>Bird 10,000 Genomes (B10K) Project - Family phase.</title>
        <authorList>
            <person name="Zhang G."/>
        </authorList>
    </citation>
    <scope>NUCLEOTIDE SEQUENCE [LARGE SCALE GENOMIC DNA]</scope>
    <source>
        <strain evidence="8">B10K-LSUMZ-23963</strain>
        <tissue evidence="8">Muscle</tissue>
    </source>
</reference>
<feature type="non-terminal residue" evidence="8">
    <location>
        <position position="1"/>
    </location>
</feature>
<dbReference type="InterPro" id="IPR004177">
    <property type="entry name" value="DDHD_dom"/>
</dbReference>
<evidence type="ECO:0000313" key="9">
    <source>
        <dbReference type="Proteomes" id="UP000543287"/>
    </source>
</evidence>
<evidence type="ECO:0000256" key="5">
    <source>
        <dbReference type="SAM" id="MobiDB-lite"/>
    </source>
</evidence>
<dbReference type="GO" id="GO:0008526">
    <property type="term" value="F:phosphatidylinositol transfer activity"/>
    <property type="evidence" value="ECO:0007669"/>
    <property type="project" value="TreeGrafter"/>
</dbReference>